<name>A0A0A3XLP7_BRAJP</name>
<dbReference type="SUPFAM" id="SSF53850">
    <property type="entry name" value="Periplasmic binding protein-like II"/>
    <property type="match status" value="1"/>
</dbReference>
<proteinExistence type="inferred from homology"/>
<dbReference type="InterPro" id="IPR058163">
    <property type="entry name" value="LysR-type_TF_proteobact-type"/>
</dbReference>
<evidence type="ECO:0000256" key="2">
    <source>
        <dbReference type="ARBA" id="ARBA00009437"/>
    </source>
</evidence>
<dbReference type="EMBL" id="JRPN01000035">
    <property type="protein sequence ID" value="KGT74184.1"/>
    <property type="molecule type" value="Genomic_DNA"/>
</dbReference>
<dbReference type="PANTHER" id="PTHR30537:SF68">
    <property type="entry name" value="TRANSCRIPTIONAL REGULATOR-RELATED"/>
    <property type="match status" value="1"/>
</dbReference>
<dbReference type="Gene3D" id="3.40.190.290">
    <property type="match status" value="1"/>
</dbReference>
<dbReference type="SUPFAM" id="SSF46785">
    <property type="entry name" value="Winged helix' DNA-binding domain"/>
    <property type="match status" value="1"/>
</dbReference>
<dbReference type="AlphaFoldDB" id="A0A0A3XLP7"/>
<organism evidence="8 9">
    <name type="scientific">Bradyrhizobium japonicum</name>
    <dbReference type="NCBI Taxonomy" id="375"/>
    <lineage>
        <taxon>Bacteria</taxon>
        <taxon>Pseudomonadati</taxon>
        <taxon>Pseudomonadota</taxon>
        <taxon>Alphaproteobacteria</taxon>
        <taxon>Hyphomicrobiales</taxon>
        <taxon>Nitrobacteraceae</taxon>
        <taxon>Bradyrhizobium</taxon>
    </lineage>
</organism>
<evidence type="ECO:0000313" key="8">
    <source>
        <dbReference type="EMBL" id="KGT74184.1"/>
    </source>
</evidence>
<evidence type="ECO:0000256" key="6">
    <source>
        <dbReference type="SAM" id="MobiDB-lite"/>
    </source>
</evidence>
<evidence type="ECO:0000313" key="9">
    <source>
        <dbReference type="Proteomes" id="UP000030377"/>
    </source>
</evidence>
<dbReference type="Proteomes" id="UP000030377">
    <property type="component" value="Unassembled WGS sequence"/>
</dbReference>
<dbReference type="Gene3D" id="1.10.10.10">
    <property type="entry name" value="Winged helix-like DNA-binding domain superfamily/Winged helix DNA-binding domain"/>
    <property type="match status" value="1"/>
</dbReference>
<dbReference type="PANTHER" id="PTHR30537">
    <property type="entry name" value="HTH-TYPE TRANSCRIPTIONAL REGULATOR"/>
    <property type="match status" value="1"/>
</dbReference>
<dbReference type="GO" id="GO:0003700">
    <property type="term" value="F:DNA-binding transcription factor activity"/>
    <property type="evidence" value="ECO:0007669"/>
    <property type="project" value="InterPro"/>
</dbReference>
<keyword evidence="5" id="KW-0804">Transcription</keyword>
<dbReference type="PROSITE" id="PS50931">
    <property type="entry name" value="HTH_LYSR"/>
    <property type="match status" value="1"/>
</dbReference>
<dbReference type="Pfam" id="PF03466">
    <property type="entry name" value="LysR_substrate"/>
    <property type="match status" value="1"/>
</dbReference>
<keyword evidence="4" id="KW-0238">DNA-binding</keyword>
<accession>A0A0A3XLP7</accession>
<dbReference type="GO" id="GO:0043565">
    <property type="term" value="F:sequence-specific DNA binding"/>
    <property type="evidence" value="ECO:0007669"/>
    <property type="project" value="TreeGrafter"/>
</dbReference>
<reference evidence="8 9" key="1">
    <citation type="submission" date="2014-09" db="EMBL/GenBank/DDBJ databases">
        <title>Draft genome of Bradyrhizobium japonicum Is-34.</title>
        <authorList>
            <person name="Tsurumaru H."/>
            <person name="Yamakawa T."/>
            <person name="Hashimoto S."/>
            <person name="Okizaki K."/>
            <person name="Kanesaki Y."/>
            <person name="Yoshikawa H."/>
            <person name="Yajima S."/>
        </authorList>
    </citation>
    <scope>NUCLEOTIDE SEQUENCE [LARGE SCALE GENOMIC DNA]</scope>
    <source>
        <strain evidence="8 9">Is-34</strain>
    </source>
</reference>
<evidence type="ECO:0000256" key="5">
    <source>
        <dbReference type="ARBA" id="ARBA00023163"/>
    </source>
</evidence>
<evidence type="ECO:0000259" key="7">
    <source>
        <dbReference type="PROSITE" id="PS50931"/>
    </source>
</evidence>
<keyword evidence="3" id="KW-0805">Transcription regulation</keyword>
<sequence>MKFPRAPDHHRKQDVMKAHSSALEEAEKDDQNEHSSLAHTDAQPIDLNSLQTFVAVVRAGGFAAAARETNTPRSSVSLRIRSLEAALGARLFKRSTRAFALTAAGRELYQRSAGALALLVNALRGVSGADAPYAGEIRITLPADFPVRIVAAAIGDFRSDHPNVRFEVSLTNDVLDLISQDIDIALRIGAANPQEALIKGAIDMKFGLYASADYVSSHGIPLDIRDASTLIGPSRPGLLRLLSRSLPGGATWPAFHVAVDSFALARELVLNHQGIGLLPEALCRVEYASELVVPVLPEQFSGTIRLHLTYPSRADLSAKVADFTRVFERHLAAAGR</sequence>
<feature type="region of interest" description="Disordered" evidence="6">
    <location>
        <begin position="1"/>
        <end position="42"/>
    </location>
</feature>
<dbReference type="InterPro" id="IPR036388">
    <property type="entry name" value="WH-like_DNA-bd_sf"/>
</dbReference>
<feature type="compositionally biased region" description="Basic and acidic residues" evidence="6">
    <location>
        <begin position="1"/>
        <end position="17"/>
    </location>
</feature>
<comment type="similarity">
    <text evidence="2">Belongs to the LysR transcriptional regulatory family.</text>
</comment>
<comment type="function">
    <text evidence="1">NodD regulates the expression of the nodABCFE genes which encode other nodulation proteins. NodD is also a negative regulator of its own expression. Binds flavonoids as inducers.</text>
</comment>
<comment type="caution">
    <text evidence="8">The sequence shown here is derived from an EMBL/GenBank/DDBJ whole genome shotgun (WGS) entry which is preliminary data.</text>
</comment>
<dbReference type="Pfam" id="PF00126">
    <property type="entry name" value="HTH_1"/>
    <property type="match status" value="1"/>
</dbReference>
<dbReference type="FunFam" id="1.10.10.10:FF:000001">
    <property type="entry name" value="LysR family transcriptional regulator"/>
    <property type="match status" value="1"/>
</dbReference>
<evidence type="ECO:0000256" key="1">
    <source>
        <dbReference type="ARBA" id="ARBA00003502"/>
    </source>
</evidence>
<dbReference type="InterPro" id="IPR036390">
    <property type="entry name" value="WH_DNA-bd_sf"/>
</dbReference>
<gene>
    <name evidence="8" type="ORF">MA20_39490</name>
</gene>
<dbReference type="InterPro" id="IPR000847">
    <property type="entry name" value="LysR_HTH_N"/>
</dbReference>
<feature type="domain" description="HTH lysR-type" evidence="7">
    <location>
        <begin position="45"/>
        <end position="102"/>
    </location>
</feature>
<dbReference type="GO" id="GO:0006351">
    <property type="term" value="P:DNA-templated transcription"/>
    <property type="evidence" value="ECO:0007669"/>
    <property type="project" value="TreeGrafter"/>
</dbReference>
<evidence type="ECO:0000256" key="3">
    <source>
        <dbReference type="ARBA" id="ARBA00023015"/>
    </source>
</evidence>
<evidence type="ECO:0000256" key="4">
    <source>
        <dbReference type="ARBA" id="ARBA00023125"/>
    </source>
</evidence>
<protein>
    <recommendedName>
        <fullName evidence="7">HTH lysR-type domain-containing protein</fullName>
    </recommendedName>
</protein>
<dbReference type="STRING" id="375.BKD09_RS01280"/>
<dbReference type="InterPro" id="IPR005119">
    <property type="entry name" value="LysR_subst-bd"/>
</dbReference>